<accession>A0A7S1I3L1</accession>
<sequence>MAAASPLCGSNAGKFKDEFPGLRAAGRVLTDPSDNVQTCMTYDPNKIPKTPPAIVPYRQSYKNTPGQTIIHYGKAKDDGPPDMRFGYINDYSSNAKQLMSGQEESAFLERMRTLKESAKGLGQNDPLGKSGNKHGIILPDKCKDPNFMFGSSIKASEHTSKDLIFPTNDPFDDPDEATHRMYVKTHGSYEAGEQKKIGYNWLAHGIDPQSFRFGLVDKNWERDGASRAMRPDNERMAKTNLVKVELENFKTVAHDALGAPKNYGYGLGRKLGPDHVFGRGNKVDEWDARRCMQGEYSVQDQMPDPTMSKATRPGFRNLNPEGRTFGMPTVRGDKPKPKFKKVTDFRNYGDEPGAEGVMYPCKYQDHQIHAEDFATGYTKEFMWGLQKDAGIGLDEATFETVWNHATSISPGGTVCVESFRRAMSDLDV</sequence>
<proteinExistence type="predicted"/>
<name>A0A7S1I3L1_9EUGL</name>
<dbReference type="EMBL" id="HBGA01030389">
    <property type="protein sequence ID" value="CAD8999963.1"/>
    <property type="molecule type" value="Transcribed_RNA"/>
</dbReference>
<evidence type="ECO:0000259" key="2">
    <source>
        <dbReference type="Pfam" id="PF25325"/>
    </source>
</evidence>
<dbReference type="AlphaFoldDB" id="A0A7S1I3L1"/>
<evidence type="ECO:0000256" key="1">
    <source>
        <dbReference type="SAM" id="MobiDB-lite"/>
    </source>
</evidence>
<evidence type="ECO:0000313" key="3">
    <source>
        <dbReference type="EMBL" id="CAD8999963.1"/>
    </source>
</evidence>
<feature type="region of interest" description="Disordered" evidence="1">
    <location>
        <begin position="299"/>
        <end position="338"/>
    </location>
</feature>
<organism evidence="3">
    <name type="scientific">Eutreptiella gymnastica</name>
    <dbReference type="NCBI Taxonomy" id="73025"/>
    <lineage>
        <taxon>Eukaryota</taxon>
        <taxon>Discoba</taxon>
        <taxon>Euglenozoa</taxon>
        <taxon>Euglenida</taxon>
        <taxon>Spirocuta</taxon>
        <taxon>Euglenophyceae</taxon>
        <taxon>Eutreptiales</taxon>
        <taxon>Eutreptiaceae</taxon>
        <taxon>Eutreptiella</taxon>
    </lineage>
</organism>
<reference evidence="3" key="1">
    <citation type="submission" date="2021-01" db="EMBL/GenBank/DDBJ databases">
        <authorList>
            <person name="Corre E."/>
            <person name="Pelletier E."/>
            <person name="Niang G."/>
            <person name="Scheremetjew M."/>
            <person name="Finn R."/>
            <person name="Kale V."/>
            <person name="Holt S."/>
            <person name="Cochrane G."/>
            <person name="Meng A."/>
            <person name="Brown T."/>
            <person name="Cohen L."/>
        </authorList>
    </citation>
    <scope>NUCLEOTIDE SEQUENCE</scope>
    <source>
        <strain evidence="3">NIES-381</strain>
    </source>
</reference>
<gene>
    <name evidence="3" type="ORF">EGYM00392_LOCUS11036</name>
</gene>
<dbReference type="Pfam" id="PF25325">
    <property type="entry name" value="EF-hand_EFHB_C"/>
    <property type="match status" value="1"/>
</dbReference>
<feature type="domain" description="EFHB C-terminal EF-hand" evidence="2">
    <location>
        <begin position="356"/>
        <end position="426"/>
    </location>
</feature>
<protein>
    <recommendedName>
        <fullName evidence="2">EFHB C-terminal EF-hand domain-containing protein</fullName>
    </recommendedName>
</protein>
<dbReference type="InterPro" id="IPR057428">
    <property type="entry name" value="EFHB_EF-hand_C"/>
</dbReference>